<evidence type="ECO:0000256" key="2">
    <source>
        <dbReference type="ARBA" id="ARBA00022692"/>
    </source>
</evidence>
<feature type="transmembrane region" description="Helical" evidence="8">
    <location>
        <begin position="132"/>
        <end position="152"/>
    </location>
</feature>
<keyword evidence="4" id="KW-0297">G-protein coupled receptor</keyword>
<feature type="transmembrane region" description="Helical" evidence="8">
    <location>
        <begin position="49"/>
        <end position="68"/>
    </location>
</feature>
<name>A0ABM0JS89_APLCA</name>
<evidence type="ECO:0000256" key="1">
    <source>
        <dbReference type="ARBA" id="ARBA00004141"/>
    </source>
</evidence>
<organism evidence="10 11">
    <name type="scientific">Aplysia californica</name>
    <name type="common">California sea hare</name>
    <dbReference type="NCBI Taxonomy" id="6500"/>
    <lineage>
        <taxon>Eukaryota</taxon>
        <taxon>Metazoa</taxon>
        <taxon>Spiralia</taxon>
        <taxon>Lophotrochozoa</taxon>
        <taxon>Mollusca</taxon>
        <taxon>Gastropoda</taxon>
        <taxon>Heterobranchia</taxon>
        <taxon>Euthyneura</taxon>
        <taxon>Tectipleura</taxon>
        <taxon>Aplysiida</taxon>
        <taxon>Aplysioidea</taxon>
        <taxon>Aplysiidae</taxon>
        <taxon>Aplysia</taxon>
    </lineage>
</organism>
<dbReference type="Pfam" id="PF10324">
    <property type="entry name" value="7TM_GPCR_Srw"/>
    <property type="match status" value="1"/>
</dbReference>
<dbReference type="Proteomes" id="UP000694888">
    <property type="component" value="Unplaced"/>
</dbReference>
<keyword evidence="3 8" id="KW-1133">Transmembrane helix</keyword>
<dbReference type="PANTHER" id="PTHR24243:SF230">
    <property type="entry name" value="G-PROTEIN COUPLED RECEPTORS FAMILY 1 PROFILE DOMAIN-CONTAINING PROTEIN"/>
    <property type="match status" value="1"/>
</dbReference>
<feature type="transmembrane region" description="Helical" evidence="8">
    <location>
        <begin position="88"/>
        <end position="111"/>
    </location>
</feature>
<feature type="transmembrane region" description="Helical" evidence="8">
    <location>
        <begin position="241"/>
        <end position="265"/>
    </location>
</feature>
<dbReference type="InterPro" id="IPR019427">
    <property type="entry name" value="7TM_GPCR_serpentine_rcpt_Srw"/>
</dbReference>
<keyword evidence="7" id="KW-0807">Transducer</keyword>
<dbReference type="PROSITE" id="PS50262">
    <property type="entry name" value="G_PROTEIN_RECEP_F1_2"/>
    <property type="match status" value="1"/>
</dbReference>
<keyword evidence="2 8" id="KW-0812">Transmembrane</keyword>
<dbReference type="SUPFAM" id="SSF81321">
    <property type="entry name" value="Family A G protein-coupled receptor-like"/>
    <property type="match status" value="1"/>
</dbReference>
<evidence type="ECO:0000313" key="10">
    <source>
        <dbReference type="Proteomes" id="UP000694888"/>
    </source>
</evidence>
<dbReference type="InterPro" id="IPR000276">
    <property type="entry name" value="GPCR_Rhodpsn"/>
</dbReference>
<gene>
    <name evidence="11" type="primary">LOC101854024</name>
</gene>
<keyword evidence="5 8" id="KW-0472">Membrane</keyword>
<evidence type="ECO:0000256" key="5">
    <source>
        <dbReference type="ARBA" id="ARBA00023136"/>
    </source>
</evidence>
<evidence type="ECO:0000256" key="3">
    <source>
        <dbReference type="ARBA" id="ARBA00022989"/>
    </source>
</evidence>
<reference evidence="11" key="1">
    <citation type="submission" date="2025-08" db="UniProtKB">
        <authorList>
            <consortium name="RefSeq"/>
        </authorList>
    </citation>
    <scope>IDENTIFICATION</scope>
</reference>
<dbReference type="PANTHER" id="PTHR24243">
    <property type="entry name" value="G-PROTEIN COUPLED RECEPTOR"/>
    <property type="match status" value="1"/>
</dbReference>
<protein>
    <submittedName>
        <fullName evidence="11">Allatostatin-A receptor</fullName>
    </submittedName>
</protein>
<evidence type="ECO:0000313" key="11">
    <source>
        <dbReference type="RefSeq" id="XP_005100342.2"/>
    </source>
</evidence>
<evidence type="ECO:0000256" key="6">
    <source>
        <dbReference type="ARBA" id="ARBA00023170"/>
    </source>
</evidence>
<dbReference type="Gene3D" id="1.20.1070.10">
    <property type="entry name" value="Rhodopsin 7-helix transmembrane proteins"/>
    <property type="match status" value="1"/>
</dbReference>
<keyword evidence="10" id="KW-1185">Reference proteome</keyword>
<evidence type="ECO:0000259" key="9">
    <source>
        <dbReference type="PROSITE" id="PS50262"/>
    </source>
</evidence>
<sequence length="326" mass="36881">MSDFTRLIFQAINFAIICEIIDVFGTVTNVMNIIVFVKQGFSDPVNVSLLGLAISDLGCLVTLVWHNICFNPLFHAADLPFDSIEMQYLTGGWPHVIFTRVTACITAFITFERCLCIAIPLKVKNIITPKRVVIVIVSIFVILIGSVAPVYYSNRYGMKFFPDRNKTLIGLVFTDDRKEVEGISYVINNIFIPFSAFAVVIVCTVILVVKLQNKTRWRNESTAAGQSDNFSNRDQKVTKMVTMISTLFIICFTPVSLIFIGKTVVAGLSIDGRYHNLYFVLFSFAYILESTNSAVNIFIYYEMSSKYRSVFDETFRRKKKLAASKQ</sequence>
<dbReference type="RefSeq" id="XP_005100342.2">
    <property type="nucleotide sequence ID" value="XM_005100285.3"/>
</dbReference>
<feature type="transmembrane region" description="Helical" evidence="8">
    <location>
        <begin position="12"/>
        <end position="37"/>
    </location>
</feature>
<evidence type="ECO:0000256" key="7">
    <source>
        <dbReference type="ARBA" id="ARBA00023224"/>
    </source>
</evidence>
<keyword evidence="6 11" id="KW-0675">Receptor</keyword>
<proteinExistence type="predicted"/>
<accession>A0ABM0JS89</accession>
<feature type="transmembrane region" description="Helical" evidence="8">
    <location>
        <begin position="190"/>
        <end position="209"/>
    </location>
</feature>
<dbReference type="GeneID" id="101854024"/>
<evidence type="ECO:0000256" key="4">
    <source>
        <dbReference type="ARBA" id="ARBA00023040"/>
    </source>
</evidence>
<dbReference type="PRINTS" id="PR00237">
    <property type="entry name" value="GPCRRHODOPSN"/>
</dbReference>
<feature type="domain" description="G-protein coupled receptors family 1 profile" evidence="9">
    <location>
        <begin position="28"/>
        <end position="300"/>
    </location>
</feature>
<dbReference type="InterPro" id="IPR017452">
    <property type="entry name" value="GPCR_Rhodpsn_7TM"/>
</dbReference>
<comment type="subcellular location">
    <subcellularLocation>
        <location evidence="1">Membrane</location>
        <topology evidence="1">Multi-pass membrane protein</topology>
    </subcellularLocation>
</comment>
<evidence type="ECO:0000256" key="8">
    <source>
        <dbReference type="SAM" id="Phobius"/>
    </source>
</evidence>
<feature type="transmembrane region" description="Helical" evidence="8">
    <location>
        <begin position="277"/>
        <end position="301"/>
    </location>
</feature>